<reference evidence="13 14" key="1">
    <citation type="submission" date="2022-10" db="EMBL/GenBank/DDBJ databases">
        <title>Aestuariibacter sp. AA17 isolated from Montipora capitata coral fragment.</title>
        <authorList>
            <person name="Emsley S.A."/>
            <person name="Pfannmuller K.M."/>
            <person name="Loughran R.M."/>
            <person name="Shlafstein M."/>
            <person name="Papke E."/>
            <person name="Saw J.H."/>
            <person name="Ushijima B."/>
            <person name="Videau P."/>
        </authorList>
    </citation>
    <scope>NUCLEOTIDE SEQUENCE [LARGE SCALE GENOMIC DNA]</scope>
    <source>
        <strain evidence="13 14">AA17</strain>
    </source>
</reference>
<dbReference type="InterPro" id="IPR004358">
    <property type="entry name" value="Sig_transdc_His_kin-like_C"/>
</dbReference>
<evidence type="ECO:0000256" key="4">
    <source>
        <dbReference type="ARBA" id="ARBA00023015"/>
    </source>
</evidence>
<dbReference type="InterPro" id="IPR001789">
    <property type="entry name" value="Sig_transdc_resp-reg_receiver"/>
</dbReference>
<dbReference type="PRINTS" id="PR00344">
    <property type="entry name" value="BCTRLSENSOR"/>
</dbReference>
<dbReference type="InterPro" id="IPR036097">
    <property type="entry name" value="HisK_dim/P_sf"/>
</dbReference>
<dbReference type="Pfam" id="PF07495">
    <property type="entry name" value="Y_Y_Y"/>
    <property type="match status" value="1"/>
</dbReference>
<evidence type="ECO:0000313" key="13">
    <source>
        <dbReference type="EMBL" id="MCV2883316.1"/>
    </source>
</evidence>
<comment type="caution">
    <text evidence="13">The sequence shown here is derived from an EMBL/GenBank/DDBJ whole genome shotgun (WGS) entry which is preliminary data.</text>
</comment>
<keyword evidence="6" id="KW-0804">Transcription</keyword>
<dbReference type="SUPFAM" id="SSF52172">
    <property type="entry name" value="CheY-like"/>
    <property type="match status" value="1"/>
</dbReference>
<evidence type="ECO:0000256" key="8">
    <source>
        <dbReference type="SAM" id="MobiDB-lite"/>
    </source>
</evidence>
<dbReference type="SUPFAM" id="SSF63829">
    <property type="entry name" value="Calcium-dependent phosphotriesterase"/>
    <property type="match status" value="2"/>
</dbReference>
<sequence>MPAHPHFSRVSVANGLSQNTINAVMQDKQGYLWIGTNDGLNRFNGYDIEQFHHQPKQPDSLASNTIHALYVDHDNMVWIGTQTGLSYYDFHTQQIHTLLETRQYNVVSLAQWTQQTVLVTTRMQGLYLLNLRDKTLVPFLSTQGNSPTQPLSDIRRVRKDAIGNIWLATSKGLFKLNEHTRSLNRVFYTVHDSLSNIINDIAYVGDDKLLIGTANGLYLLSRSGKIIKTYFHRNGDPYSLPSNTVNALQLDSTGRLWIGTSRGLSQLDLQTETFTTFTHSNSAPNSLSSDDVTTVFEDDNDNLWIGTSNEGVNTLSLNSLAFGLRYATPAMSHCLSNNQLYNVLVASTDTLWIAAYGAGLHAISMNSHNCKQFTHDPDDSSSISSHLIAPTSLYEDSQGYIWFGTVRDALNRLDPTTGKTQRFYPDPNGIQQTGAISTSATRAMVETQDGKFWLATDGAGLSFYDPDTALFTNYLHTPNDTNSVSSQYVLDLALDSEYLWIATETAGLDRLHLASLQFENFGTRSRGNKGTPNKIFSIKDDNNGVLWMGTKGEGLVKFNKATYAVTTFTTADGLPNNTVYAVEIDKRGDLWLATNRGLARFNPNTLEVERYAEEDGLQANEFNVGSDYSSHSDTLYFVGSHGFNAFSPKDIQPNTVKPDIVVEEFLLFNQPAPSLYHRQSNAITLQHAQNVIGFEFAAMDFNAPDKLQYHYMMHGFDDDWRTTTAKHRFATYTNLDAGEYQFKVKASNRHGVWSDEQTIHITVHPPLWLTWWAITLYAVVIITLGYGWYALRIRSLRARNVQLEQSVAQRTQEVVEQKFQVEQLLKDKTKEFDNISHEFRTPLAVILGRARDRLNKSQTDRDKVAFEAIESVAKRLAIMVDDVIEMGRAVGGVQAAEKSTICFSHLCKDICENLNEYAKLKKQTLSTQITSGMYLHCLPKAIEKMLTNLINNAIKYTPENGQIAVSLSQISPRQCQLTVTDNGPGIHPSHHAKIFERFYRVDDMAEQPGSGIGLSLVSDVVKAHNGTVDVKSEQGKGTCFTVTFPIACGFTPIHQPDTVSPQASDTAHPSLLGEDAQADQLSSQRPTRLPSMDNPASSTARDLPANSSSDKPTLLLVEDNAELQALLFEQLSPYYQVSTADNGLIGMKQAQLEVPAIIVSDINMPHMDGFQLLDSIKNHSATSHIPVILLTAKSDAASRIQGFHYQADGYIAKPYHLEELLAVIAASLNHQQRVRSHYQALPSAASSELSEQHESADIYSVKAIENCRNALEKRYQDPEFGVQDLVEAAHLSERQLARKFQAILGISPSEFINEHRLAKGKALLQQGHRVNQVADDVGFGSANYFARQYKKKYGITPSQEKKSDTR</sequence>
<dbReference type="Gene3D" id="2.60.40.10">
    <property type="entry name" value="Immunoglobulins"/>
    <property type="match status" value="1"/>
</dbReference>
<dbReference type="PROSITE" id="PS01124">
    <property type="entry name" value="HTH_ARAC_FAMILY_2"/>
    <property type="match status" value="1"/>
</dbReference>
<dbReference type="Gene3D" id="3.40.50.2300">
    <property type="match status" value="1"/>
</dbReference>
<dbReference type="CDD" id="cd00075">
    <property type="entry name" value="HATPase"/>
    <property type="match status" value="1"/>
</dbReference>
<keyword evidence="4" id="KW-0805">Transcription regulation</keyword>
<evidence type="ECO:0000256" key="1">
    <source>
        <dbReference type="ARBA" id="ARBA00000085"/>
    </source>
</evidence>
<evidence type="ECO:0000256" key="3">
    <source>
        <dbReference type="ARBA" id="ARBA00022553"/>
    </source>
</evidence>
<name>A0ABT3A3S2_9ALTE</name>
<keyword evidence="5" id="KW-0238">DNA-binding</keyword>
<dbReference type="Gene3D" id="3.30.565.10">
    <property type="entry name" value="Histidine kinase-like ATPase, C-terminal domain"/>
    <property type="match status" value="1"/>
</dbReference>
<dbReference type="SUPFAM" id="SSF55874">
    <property type="entry name" value="ATPase domain of HSP90 chaperone/DNA topoisomerase II/histidine kinase"/>
    <property type="match status" value="1"/>
</dbReference>
<dbReference type="SMART" id="SM00448">
    <property type="entry name" value="REC"/>
    <property type="match status" value="1"/>
</dbReference>
<proteinExistence type="predicted"/>
<dbReference type="Pfam" id="PF12833">
    <property type="entry name" value="HTH_18"/>
    <property type="match status" value="1"/>
</dbReference>
<dbReference type="Pfam" id="PF02518">
    <property type="entry name" value="HATPase_c"/>
    <property type="match status" value="1"/>
</dbReference>
<evidence type="ECO:0000259" key="11">
    <source>
        <dbReference type="PROSITE" id="PS50109"/>
    </source>
</evidence>
<dbReference type="PROSITE" id="PS00041">
    <property type="entry name" value="HTH_ARAC_FAMILY_1"/>
    <property type="match status" value="1"/>
</dbReference>
<evidence type="ECO:0000259" key="10">
    <source>
        <dbReference type="PROSITE" id="PS01124"/>
    </source>
</evidence>
<dbReference type="CDD" id="cd00082">
    <property type="entry name" value="HisKA"/>
    <property type="match status" value="1"/>
</dbReference>
<evidence type="ECO:0000256" key="7">
    <source>
        <dbReference type="PROSITE-ProRule" id="PRU00169"/>
    </source>
</evidence>
<feature type="domain" description="Histidine kinase" evidence="11">
    <location>
        <begin position="834"/>
        <end position="1048"/>
    </location>
</feature>
<gene>
    <name evidence="13" type="ORF">OE749_01225</name>
</gene>
<dbReference type="EC" id="2.7.13.3" evidence="2"/>
<dbReference type="InterPro" id="IPR009057">
    <property type="entry name" value="Homeodomain-like_sf"/>
</dbReference>
<evidence type="ECO:0000313" key="14">
    <source>
        <dbReference type="Proteomes" id="UP001652504"/>
    </source>
</evidence>
<feature type="modified residue" description="4-aspartylphosphate" evidence="7">
    <location>
        <position position="1161"/>
    </location>
</feature>
<keyword evidence="9" id="KW-1133">Transmembrane helix</keyword>
<dbReference type="Gene3D" id="1.10.287.130">
    <property type="match status" value="1"/>
</dbReference>
<evidence type="ECO:0000256" key="6">
    <source>
        <dbReference type="ARBA" id="ARBA00023163"/>
    </source>
</evidence>
<feature type="domain" description="Response regulatory" evidence="12">
    <location>
        <begin position="1113"/>
        <end position="1228"/>
    </location>
</feature>
<dbReference type="SMART" id="SM00388">
    <property type="entry name" value="HisKA"/>
    <property type="match status" value="1"/>
</dbReference>
<dbReference type="InterPro" id="IPR011123">
    <property type="entry name" value="Y_Y_Y"/>
</dbReference>
<feature type="transmembrane region" description="Helical" evidence="9">
    <location>
        <begin position="768"/>
        <end position="789"/>
    </location>
</feature>
<dbReference type="InterPro" id="IPR036890">
    <property type="entry name" value="HATPase_C_sf"/>
</dbReference>
<protein>
    <recommendedName>
        <fullName evidence="2">histidine kinase</fullName>
        <ecNumber evidence="2">2.7.13.3</ecNumber>
    </recommendedName>
</protein>
<dbReference type="InterPro" id="IPR015943">
    <property type="entry name" value="WD40/YVTN_repeat-like_dom_sf"/>
</dbReference>
<evidence type="ECO:0000256" key="9">
    <source>
        <dbReference type="SAM" id="Phobius"/>
    </source>
</evidence>
<dbReference type="SMART" id="SM00342">
    <property type="entry name" value="HTH_ARAC"/>
    <property type="match status" value="1"/>
</dbReference>
<dbReference type="SUPFAM" id="SSF46689">
    <property type="entry name" value="Homeodomain-like"/>
    <property type="match status" value="1"/>
</dbReference>
<dbReference type="Pfam" id="PF00072">
    <property type="entry name" value="Response_reg"/>
    <property type="match status" value="1"/>
</dbReference>
<dbReference type="Pfam" id="PF07494">
    <property type="entry name" value="Reg_prop"/>
    <property type="match status" value="6"/>
</dbReference>
<dbReference type="SUPFAM" id="SSF47384">
    <property type="entry name" value="Homodimeric domain of signal transducing histidine kinase"/>
    <property type="match status" value="1"/>
</dbReference>
<dbReference type="Proteomes" id="UP001652504">
    <property type="component" value="Unassembled WGS sequence"/>
</dbReference>
<dbReference type="InterPro" id="IPR013783">
    <property type="entry name" value="Ig-like_fold"/>
</dbReference>
<keyword evidence="13" id="KW-0067">ATP-binding</keyword>
<evidence type="ECO:0000256" key="5">
    <source>
        <dbReference type="ARBA" id="ARBA00023125"/>
    </source>
</evidence>
<keyword evidence="9" id="KW-0812">Transmembrane</keyword>
<dbReference type="InterPro" id="IPR018062">
    <property type="entry name" value="HTH_AraC-typ_CS"/>
</dbReference>
<dbReference type="PANTHER" id="PTHR43547:SF2">
    <property type="entry name" value="HYBRID SIGNAL TRANSDUCTION HISTIDINE KINASE C"/>
    <property type="match status" value="1"/>
</dbReference>
<evidence type="ECO:0000256" key="2">
    <source>
        <dbReference type="ARBA" id="ARBA00012438"/>
    </source>
</evidence>
<dbReference type="PROSITE" id="PS50110">
    <property type="entry name" value="RESPONSE_REGULATORY"/>
    <property type="match status" value="1"/>
</dbReference>
<dbReference type="RefSeq" id="WP_263710516.1">
    <property type="nucleotide sequence ID" value="NZ_JAOWKX010000001.1"/>
</dbReference>
<dbReference type="Gene3D" id="2.130.10.10">
    <property type="entry name" value="YVTN repeat-like/Quinoprotein amine dehydrogenase"/>
    <property type="match status" value="3"/>
</dbReference>
<dbReference type="SMART" id="SM00387">
    <property type="entry name" value="HATPase_c"/>
    <property type="match status" value="1"/>
</dbReference>
<dbReference type="InterPro" id="IPR011110">
    <property type="entry name" value="Reg_prop"/>
</dbReference>
<dbReference type="InterPro" id="IPR018060">
    <property type="entry name" value="HTH_AraC"/>
</dbReference>
<dbReference type="PROSITE" id="PS50109">
    <property type="entry name" value="HIS_KIN"/>
    <property type="match status" value="1"/>
</dbReference>
<accession>A0ABT3A3S2</accession>
<feature type="compositionally biased region" description="Polar residues" evidence="8">
    <location>
        <begin position="1094"/>
        <end position="1111"/>
    </location>
</feature>
<dbReference type="InterPro" id="IPR003661">
    <property type="entry name" value="HisK_dim/P_dom"/>
</dbReference>
<keyword evidence="14" id="KW-1185">Reference proteome</keyword>
<dbReference type="InterPro" id="IPR005467">
    <property type="entry name" value="His_kinase_dom"/>
</dbReference>
<dbReference type="Gene3D" id="1.10.10.60">
    <property type="entry name" value="Homeodomain-like"/>
    <property type="match status" value="1"/>
</dbReference>
<dbReference type="InterPro" id="IPR003594">
    <property type="entry name" value="HATPase_dom"/>
</dbReference>
<feature type="region of interest" description="Disordered" evidence="8">
    <location>
        <begin position="1077"/>
        <end position="1111"/>
    </location>
</feature>
<keyword evidence="13" id="KW-0547">Nucleotide-binding</keyword>
<comment type="catalytic activity">
    <reaction evidence="1">
        <text>ATP + protein L-histidine = ADP + protein N-phospho-L-histidine.</text>
        <dbReference type="EC" id="2.7.13.3"/>
    </reaction>
</comment>
<dbReference type="GO" id="GO:0005524">
    <property type="term" value="F:ATP binding"/>
    <property type="evidence" value="ECO:0007669"/>
    <property type="project" value="UniProtKB-KW"/>
</dbReference>
<dbReference type="EMBL" id="JAOWKX010000001">
    <property type="protein sequence ID" value="MCV2883316.1"/>
    <property type="molecule type" value="Genomic_DNA"/>
</dbReference>
<evidence type="ECO:0000259" key="12">
    <source>
        <dbReference type="PROSITE" id="PS50110"/>
    </source>
</evidence>
<dbReference type="CDD" id="cd17574">
    <property type="entry name" value="REC_OmpR"/>
    <property type="match status" value="1"/>
</dbReference>
<dbReference type="PANTHER" id="PTHR43547">
    <property type="entry name" value="TWO-COMPONENT HISTIDINE KINASE"/>
    <property type="match status" value="1"/>
</dbReference>
<dbReference type="InterPro" id="IPR011006">
    <property type="entry name" value="CheY-like_superfamily"/>
</dbReference>
<keyword evidence="9" id="KW-0472">Membrane</keyword>
<feature type="domain" description="HTH araC/xylS-type" evidence="10">
    <location>
        <begin position="1265"/>
        <end position="1363"/>
    </location>
</feature>
<dbReference type="Pfam" id="PF00512">
    <property type="entry name" value="HisKA"/>
    <property type="match status" value="1"/>
</dbReference>
<keyword evidence="3 7" id="KW-0597">Phosphoprotein</keyword>
<organism evidence="13 14">
    <name type="scientific">Fluctibacter corallii</name>
    <dbReference type="NCBI Taxonomy" id="2984329"/>
    <lineage>
        <taxon>Bacteria</taxon>
        <taxon>Pseudomonadati</taxon>
        <taxon>Pseudomonadota</taxon>
        <taxon>Gammaproteobacteria</taxon>
        <taxon>Alteromonadales</taxon>
        <taxon>Alteromonadaceae</taxon>
        <taxon>Fluctibacter</taxon>
    </lineage>
</organism>